<gene>
    <name evidence="2" type="ORF">H8K33_07720</name>
</gene>
<dbReference type="RefSeq" id="WP_186890508.1">
    <property type="nucleotide sequence ID" value="NZ_JACOFU010000002.1"/>
</dbReference>
<protein>
    <submittedName>
        <fullName evidence="2">DUF4062 domain-containing protein</fullName>
    </submittedName>
</protein>
<dbReference type="InterPro" id="IPR012337">
    <property type="entry name" value="RNaseH-like_sf"/>
</dbReference>
<evidence type="ECO:0000259" key="1">
    <source>
        <dbReference type="Pfam" id="PF13271"/>
    </source>
</evidence>
<keyword evidence="3" id="KW-1185">Reference proteome</keyword>
<feature type="domain" description="DUF4062" evidence="1">
    <location>
        <begin position="6"/>
        <end position="68"/>
    </location>
</feature>
<dbReference type="Proteomes" id="UP000643610">
    <property type="component" value="Unassembled WGS sequence"/>
</dbReference>
<evidence type="ECO:0000313" key="2">
    <source>
        <dbReference type="EMBL" id="MBC3831393.1"/>
    </source>
</evidence>
<dbReference type="EMBL" id="JACOFU010000002">
    <property type="protein sequence ID" value="MBC3831393.1"/>
    <property type="molecule type" value="Genomic_DNA"/>
</dbReference>
<sequence>MRQLSVFVSSTCYRLKSLREHIRESIAGLGHDPVLSEYPSFPVSPDLSTVENCKKTVKDRTDIFVLFVEVEEARLWVTQFVDWYNDQHCHSALKYLTPGQRHRGESSALLTQRAQVYQLARQKHPLRWSEGTRNWKLNDSVYLNPEKAKAQEKDYMKAA</sequence>
<organism evidence="2 3">
    <name type="scientific">Undibacterium amnicola</name>
    <dbReference type="NCBI Taxonomy" id="1834038"/>
    <lineage>
        <taxon>Bacteria</taxon>
        <taxon>Pseudomonadati</taxon>
        <taxon>Pseudomonadota</taxon>
        <taxon>Betaproteobacteria</taxon>
        <taxon>Burkholderiales</taxon>
        <taxon>Oxalobacteraceae</taxon>
        <taxon>Undibacterium</taxon>
    </lineage>
</organism>
<accession>A0ABR6XPZ5</accession>
<comment type="caution">
    <text evidence="2">The sequence shown here is derived from an EMBL/GenBank/DDBJ whole genome shotgun (WGS) entry which is preliminary data.</text>
</comment>
<reference evidence="2 3" key="1">
    <citation type="submission" date="2020-08" db="EMBL/GenBank/DDBJ databases">
        <title>Novel species isolated from subtropical streams in China.</title>
        <authorList>
            <person name="Lu H."/>
        </authorList>
    </citation>
    <scope>NUCLEOTIDE SEQUENCE [LARGE SCALE GENOMIC DNA]</scope>
    <source>
        <strain evidence="2 3">KCTC 52442</strain>
    </source>
</reference>
<evidence type="ECO:0000313" key="3">
    <source>
        <dbReference type="Proteomes" id="UP000643610"/>
    </source>
</evidence>
<dbReference type="Pfam" id="PF13271">
    <property type="entry name" value="DUF4062"/>
    <property type="match status" value="1"/>
</dbReference>
<dbReference type="InterPro" id="IPR025139">
    <property type="entry name" value="DUF4062"/>
</dbReference>
<dbReference type="SUPFAM" id="SSF53098">
    <property type="entry name" value="Ribonuclease H-like"/>
    <property type="match status" value="1"/>
</dbReference>
<proteinExistence type="predicted"/>
<name>A0ABR6XPZ5_9BURK</name>